<name>X0SQG3_9ZZZZ</name>
<proteinExistence type="predicted"/>
<gene>
    <name evidence="1" type="ORF">S01H1_03411</name>
</gene>
<organism evidence="1">
    <name type="scientific">marine sediment metagenome</name>
    <dbReference type="NCBI Taxonomy" id="412755"/>
    <lineage>
        <taxon>unclassified sequences</taxon>
        <taxon>metagenomes</taxon>
        <taxon>ecological metagenomes</taxon>
    </lineage>
</organism>
<feature type="non-terminal residue" evidence="1">
    <location>
        <position position="1"/>
    </location>
</feature>
<sequence length="126" mass="14954">GLNSPLFINGTQYLRWIRTVKYTVIDTSKDLGNRLDHAYIAGLWSPLATIENKHKALYVGNRWFNYKDTFKKYPVTHLFLWDGNNKEELRFLNSAYPEIMKRAKLIKIYKIKGLPVRLYEINNMKE</sequence>
<reference evidence="1" key="1">
    <citation type="journal article" date="2014" name="Front. Microbiol.">
        <title>High frequency of phylogenetically diverse reductive dehalogenase-homologous genes in deep subseafloor sedimentary metagenomes.</title>
        <authorList>
            <person name="Kawai M."/>
            <person name="Futagami T."/>
            <person name="Toyoda A."/>
            <person name="Takaki Y."/>
            <person name="Nishi S."/>
            <person name="Hori S."/>
            <person name="Arai W."/>
            <person name="Tsubouchi T."/>
            <person name="Morono Y."/>
            <person name="Uchiyama I."/>
            <person name="Ito T."/>
            <person name="Fujiyama A."/>
            <person name="Inagaki F."/>
            <person name="Takami H."/>
        </authorList>
    </citation>
    <scope>NUCLEOTIDE SEQUENCE</scope>
    <source>
        <strain evidence="1">Expedition CK06-06</strain>
    </source>
</reference>
<accession>X0SQG3</accession>
<evidence type="ECO:0000313" key="1">
    <source>
        <dbReference type="EMBL" id="GAF77376.1"/>
    </source>
</evidence>
<comment type="caution">
    <text evidence="1">The sequence shown here is derived from an EMBL/GenBank/DDBJ whole genome shotgun (WGS) entry which is preliminary data.</text>
</comment>
<dbReference type="AlphaFoldDB" id="X0SQG3"/>
<dbReference type="EMBL" id="BARS01001863">
    <property type="protein sequence ID" value="GAF77376.1"/>
    <property type="molecule type" value="Genomic_DNA"/>
</dbReference>
<protein>
    <submittedName>
        <fullName evidence="1">Uncharacterized protein</fullName>
    </submittedName>
</protein>